<evidence type="ECO:0000313" key="3">
    <source>
        <dbReference type="Proteomes" id="UP000634136"/>
    </source>
</evidence>
<proteinExistence type="predicted"/>
<feature type="region of interest" description="Disordered" evidence="1">
    <location>
        <begin position="194"/>
        <end position="214"/>
    </location>
</feature>
<dbReference type="Proteomes" id="UP000634136">
    <property type="component" value="Unassembled WGS sequence"/>
</dbReference>
<name>A0A834T2W9_9FABA</name>
<dbReference type="EMBL" id="JAAIUW010000009">
    <property type="protein sequence ID" value="KAF7814794.1"/>
    <property type="molecule type" value="Genomic_DNA"/>
</dbReference>
<protein>
    <submittedName>
        <fullName evidence="2">Uncharacterized protein</fullName>
    </submittedName>
</protein>
<organism evidence="2 3">
    <name type="scientific">Senna tora</name>
    <dbReference type="NCBI Taxonomy" id="362788"/>
    <lineage>
        <taxon>Eukaryota</taxon>
        <taxon>Viridiplantae</taxon>
        <taxon>Streptophyta</taxon>
        <taxon>Embryophyta</taxon>
        <taxon>Tracheophyta</taxon>
        <taxon>Spermatophyta</taxon>
        <taxon>Magnoliopsida</taxon>
        <taxon>eudicotyledons</taxon>
        <taxon>Gunneridae</taxon>
        <taxon>Pentapetalae</taxon>
        <taxon>rosids</taxon>
        <taxon>fabids</taxon>
        <taxon>Fabales</taxon>
        <taxon>Fabaceae</taxon>
        <taxon>Caesalpinioideae</taxon>
        <taxon>Cassia clade</taxon>
        <taxon>Senna</taxon>
    </lineage>
</organism>
<keyword evidence="3" id="KW-1185">Reference proteome</keyword>
<evidence type="ECO:0000313" key="2">
    <source>
        <dbReference type="EMBL" id="KAF7814794.1"/>
    </source>
</evidence>
<evidence type="ECO:0000256" key="1">
    <source>
        <dbReference type="SAM" id="MobiDB-lite"/>
    </source>
</evidence>
<dbReference type="AlphaFoldDB" id="A0A834T2W9"/>
<sequence length="289" mass="32024">MLHLPLMLGLISRIALWLLIGILLARSPLGLPLIVALRLHVWRKFPIPSPLIVPSYLDPVLSHICRNVCGWSGRFVRITAVVDFCPFWLPVDLWPLFPLHWSAFWYPLFVPLFGLSEAEQAAVAVLTTRHPRNRGDLCVHFYSISTGFKGSTPIATPLIRTLARIGGSISGRLQSRQTREGVIEEIPRYSKKEAVVESSRRRGKEPIRGDEEEEEPRILLGALSSSYALDVKNVVISEMLGTGFGHIGSSGAGVSGMKREPTSPPSPPPGFKPPIKKSGEEDYSEDDQF</sequence>
<reference evidence="2" key="1">
    <citation type="submission" date="2020-09" db="EMBL/GenBank/DDBJ databases">
        <title>Genome-Enabled Discovery of Anthraquinone Biosynthesis in Senna tora.</title>
        <authorList>
            <person name="Kang S.-H."/>
            <person name="Pandey R.P."/>
            <person name="Lee C.-M."/>
            <person name="Sim J.-S."/>
            <person name="Jeong J.-T."/>
            <person name="Choi B.-S."/>
            <person name="Jung M."/>
            <person name="Ginzburg D."/>
            <person name="Zhao K."/>
            <person name="Won S.Y."/>
            <person name="Oh T.-J."/>
            <person name="Yu Y."/>
            <person name="Kim N.-H."/>
            <person name="Lee O.R."/>
            <person name="Lee T.-H."/>
            <person name="Bashyal P."/>
            <person name="Kim T.-S."/>
            <person name="Lee W.-H."/>
            <person name="Kawkins C."/>
            <person name="Kim C.-K."/>
            <person name="Kim J.S."/>
            <person name="Ahn B.O."/>
            <person name="Rhee S.Y."/>
            <person name="Sohng J.K."/>
        </authorList>
    </citation>
    <scope>NUCLEOTIDE SEQUENCE</scope>
    <source>
        <tissue evidence="2">Leaf</tissue>
    </source>
</reference>
<feature type="compositionally biased region" description="Basic and acidic residues" evidence="1">
    <location>
        <begin position="194"/>
        <end position="209"/>
    </location>
</feature>
<feature type="region of interest" description="Disordered" evidence="1">
    <location>
        <begin position="251"/>
        <end position="289"/>
    </location>
</feature>
<feature type="compositionally biased region" description="Pro residues" evidence="1">
    <location>
        <begin position="262"/>
        <end position="272"/>
    </location>
</feature>
<accession>A0A834T2W9</accession>
<comment type="caution">
    <text evidence="2">The sequence shown here is derived from an EMBL/GenBank/DDBJ whole genome shotgun (WGS) entry which is preliminary data.</text>
</comment>
<gene>
    <name evidence="2" type="ORF">G2W53_028763</name>
</gene>